<dbReference type="Proteomes" id="UP000244811">
    <property type="component" value="Chromosome 4"/>
</dbReference>
<reference evidence="1" key="1">
    <citation type="submission" date="2022-07" db="EMBL/GenBank/DDBJ databases">
        <title>Evaluation of T. orientalis genome assembly methods using nanopore sequencing and analysis of variation between genomes.</title>
        <authorList>
            <person name="Yam J."/>
            <person name="Micallef M.L."/>
            <person name="Liu M."/>
            <person name="Djordjevic S.P."/>
            <person name="Bogema D.R."/>
            <person name="Jenkins C."/>
        </authorList>
    </citation>
    <scope>NUCLEOTIDE SEQUENCE</scope>
    <source>
        <strain evidence="1">Goon Nure</strain>
    </source>
</reference>
<dbReference type="AlphaFoldDB" id="A0A976XJH6"/>
<name>A0A976XJH6_THEOR</name>
<evidence type="ECO:0000313" key="1">
    <source>
        <dbReference type="EMBL" id="UVC50101.1"/>
    </source>
</evidence>
<accession>A0A976XJH6</accession>
<organism evidence="1 2">
    <name type="scientific">Theileria orientalis</name>
    <dbReference type="NCBI Taxonomy" id="68886"/>
    <lineage>
        <taxon>Eukaryota</taxon>
        <taxon>Sar</taxon>
        <taxon>Alveolata</taxon>
        <taxon>Apicomplexa</taxon>
        <taxon>Aconoidasida</taxon>
        <taxon>Piroplasmida</taxon>
        <taxon>Theileriidae</taxon>
        <taxon>Theileria</taxon>
    </lineage>
</organism>
<dbReference type="EMBL" id="CP056072">
    <property type="protein sequence ID" value="UVC50101.1"/>
    <property type="molecule type" value="Genomic_DNA"/>
</dbReference>
<evidence type="ECO:0000313" key="2">
    <source>
        <dbReference type="Proteomes" id="UP000244811"/>
    </source>
</evidence>
<protein>
    <submittedName>
        <fullName evidence="1">Uncharacterized protein</fullName>
    </submittedName>
</protein>
<sequence length="85" mass="9574">MLNIHLDNENPILHKRSNKTYLPSYNEDVPLGDSKYDLELGDSSSLGLSYNECGLPNKSGSNLLLSSNDYESFDEEVLMKSIYIN</sequence>
<gene>
    <name evidence="1" type="ORF">MACK_003967</name>
</gene>
<proteinExistence type="predicted"/>